<reference evidence="3" key="1">
    <citation type="submission" date="2017-02" db="UniProtKB">
        <authorList>
            <consortium name="WormBaseParasite"/>
        </authorList>
    </citation>
    <scope>IDENTIFICATION</scope>
</reference>
<accession>A0A0R3RNM3</accession>
<dbReference type="Pfam" id="PF00024">
    <property type="entry name" value="PAN_1"/>
    <property type="match status" value="1"/>
</dbReference>
<dbReference type="AlphaFoldDB" id="A0A0R3RNM3"/>
<evidence type="ECO:0000313" key="2">
    <source>
        <dbReference type="Proteomes" id="UP000050640"/>
    </source>
</evidence>
<evidence type="ECO:0000313" key="3">
    <source>
        <dbReference type="WBParaSite" id="EEL_0000308401-mRNA-1"/>
    </source>
</evidence>
<proteinExistence type="predicted"/>
<sequence length="111" mass="12839">MIISVDVSRHTECLDKCIKHSKCVAVNFFSPMTFQENGFCELLSESQLDNPKLMRPFKQASYFENIQCRAGNDVVNEDPGKLFLIITICFTIWSEELSVMLKRISMKKNMH</sequence>
<name>A0A0R3RNM3_9BILA</name>
<organism evidence="2 3">
    <name type="scientific">Elaeophora elaphi</name>
    <dbReference type="NCBI Taxonomy" id="1147741"/>
    <lineage>
        <taxon>Eukaryota</taxon>
        <taxon>Metazoa</taxon>
        <taxon>Ecdysozoa</taxon>
        <taxon>Nematoda</taxon>
        <taxon>Chromadorea</taxon>
        <taxon>Rhabditida</taxon>
        <taxon>Spirurina</taxon>
        <taxon>Spiruromorpha</taxon>
        <taxon>Filarioidea</taxon>
        <taxon>Onchocercidae</taxon>
        <taxon>Elaeophora</taxon>
    </lineage>
</organism>
<protein>
    <submittedName>
        <fullName evidence="3">Apple domain-containing protein</fullName>
    </submittedName>
</protein>
<dbReference type="PROSITE" id="PS50948">
    <property type="entry name" value="PAN"/>
    <property type="match status" value="1"/>
</dbReference>
<feature type="domain" description="Apple" evidence="1">
    <location>
        <begin position="1"/>
        <end position="68"/>
    </location>
</feature>
<keyword evidence="2" id="KW-1185">Reference proteome</keyword>
<dbReference type="InterPro" id="IPR003609">
    <property type="entry name" value="Pan_app"/>
</dbReference>
<dbReference type="SUPFAM" id="SSF57414">
    <property type="entry name" value="Hairpin loop containing domain-like"/>
    <property type="match status" value="1"/>
</dbReference>
<dbReference type="Proteomes" id="UP000050640">
    <property type="component" value="Unplaced"/>
</dbReference>
<evidence type="ECO:0000259" key="1">
    <source>
        <dbReference type="PROSITE" id="PS50948"/>
    </source>
</evidence>
<dbReference type="WBParaSite" id="EEL_0000308401-mRNA-1">
    <property type="protein sequence ID" value="EEL_0000308401-mRNA-1"/>
    <property type="gene ID" value="EEL_0000308401"/>
</dbReference>